<feature type="transmembrane region" description="Helical" evidence="1">
    <location>
        <begin position="125"/>
        <end position="149"/>
    </location>
</feature>
<evidence type="ECO:0000259" key="2">
    <source>
        <dbReference type="Pfam" id="PF02517"/>
    </source>
</evidence>
<name>Q7VA16_PROMA</name>
<proteinExistence type="predicted"/>
<keyword evidence="3" id="KW-0645">Protease</keyword>
<protein>
    <submittedName>
        <fullName evidence="3">Metal-dependent membrane protease</fullName>
    </submittedName>
</protein>
<dbReference type="eggNOG" id="COG1266">
    <property type="taxonomic scope" value="Bacteria"/>
</dbReference>
<dbReference type="STRING" id="167539.Pro_1653"/>
<sequence>MINLIAASWKNWLLQRRRWIPTVSHLPFLYFCGWLIVRPLGFLFEKIEQNDLSLVGTLFTFTFFLFTLPSWVKFRWRYRKPSLALGLSGLASKHSVRSFFRGFCWAGVLLVCILAPIFLGSWGDLVGGGISIANFINAVFLGIGVGFAEELVFRSWLWGEANLLVGASKGIFLQAGIFSLAHLSALIKSDLSFVELISLLIGLFLLGLVLALRRILDNGSLSGCIGLHGGLVGLWFLIDADLIEILPTTPTWIVGPGSVTPNPIGGLIGIVCLALTLFCYRTAFAIAERPSNGARNASAKGATP</sequence>
<keyword evidence="1" id="KW-0812">Transmembrane</keyword>
<keyword evidence="1" id="KW-0472">Membrane</keyword>
<dbReference type="Pfam" id="PF02517">
    <property type="entry name" value="Rce1-like"/>
    <property type="match status" value="1"/>
</dbReference>
<evidence type="ECO:0000313" key="4">
    <source>
        <dbReference type="Proteomes" id="UP000001420"/>
    </source>
</evidence>
<dbReference type="PANTHER" id="PTHR39430:SF1">
    <property type="entry name" value="PROTEASE"/>
    <property type="match status" value="1"/>
</dbReference>
<feature type="transmembrane region" description="Helical" evidence="1">
    <location>
        <begin position="161"/>
        <end position="187"/>
    </location>
</feature>
<dbReference type="PANTHER" id="PTHR39430">
    <property type="entry name" value="MEMBRANE-ASSOCIATED PROTEASE-RELATED"/>
    <property type="match status" value="1"/>
</dbReference>
<dbReference type="EnsemblBacteria" id="AAQ00697">
    <property type="protein sequence ID" value="AAQ00697"/>
    <property type="gene ID" value="Pro_1653"/>
</dbReference>
<dbReference type="Proteomes" id="UP000001420">
    <property type="component" value="Chromosome"/>
</dbReference>
<evidence type="ECO:0000256" key="1">
    <source>
        <dbReference type="SAM" id="Phobius"/>
    </source>
</evidence>
<dbReference type="AlphaFoldDB" id="Q7VA16"/>
<gene>
    <name evidence="3" type="ordered locus">Pro_1653</name>
</gene>
<feature type="transmembrane region" description="Helical" evidence="1">
    <location>
        <begin position="264"/>
        <end position="287"/>
    </location>
</feature>
<feature type="domain" description="CAAX prenyl protease 2/Lysostaphin resistance protein A-like" evidence="2">
    <location>
        <begin position="135"/>
        <end position="230"/>
    </location>
</feature>
<dbReference type="KEGG" id="pma:Pro_1653"/>
<dbReference type="OrthoDB" id="3034706at2"/>
<feature type="transmembrane region" description="Helical" evidence="1">
    <location>
        <begin position="193"/>
        <end position="212"/>
    </location>
</feature>
<dbReference type="GO" id="GO:0006508">
    <property type="term" value="P:proteolysis"/>
    <property type="evidence" value="ECO:0007669"/>
    <property type="project" value="UniProtKB-KW"/>
</dbReference>
<keyword evidence="3" id="KW-0378">Hydrolase</keyword>
<dbReference type="HOGENOM" id="CLU_062525_1_0_3"/>
<organism evidence="3 4">
    <name type="scientific">Prochlorococcus marinus (strain SARG / CCMP1375 / SS120)</name>
    <dbReference type="NCBI Taxonomy" id="167539"/>
    <lineage>
        <taxon>Bacteria</taxon>
        <taxon>Bacillati</taxon>
        <taxon>Cyanobacteriota</taxon>
        <taxon>Cyanophyceae</taxon>
        <taxon>Synechococcales</taxon>
        <taxon>Prochlorococcaceae</taxon>
        <taxon>Prochlorococcus</taxon>
    </lineage>
</organism>
<feature type="transmembrane region" description="Helical" evidence="1">
    <location>
        <begin position="99"/>
        <end position="119"/>
    </location>
</feature>
<dbReference type="GO" id="GO:0080120">
    <property type="term" value="P:CAAX-box protein maturation"/>
    <property type="evidence" value="ECO:0007669"/>
    <property type="project" value="UniProtKB-ARBA"/>
</dbReference>
<accession>Q7VA16</accession>
<evidence type="ECO:0000313" key="3">
    <source>
        <dbReference type="EMBL" id="AAQ00697.1"/>
    </source>
</evidence>
<reference evidence="3 4" key="1">
    <citation type="journal article" date="2003" name="Proc. Natl. Acad. Sci. U.S.A.">
        <title>Genome sequence of the cyanobacterium Prochlorococcus marinus SS120, a nearly minimal oxyphototrophic genome.</title>
        <authorList>
            <person name="Dufresne A."/>
            <person name="Salanoubat M."/>
            <person name="Partensky F."/>
            <person name="Artiguenave F."/>
            <person name="Axmann I.M."/>
            <person name="Barbe V."/>
            <person name="Duprat S."/>
            <person name="Galperin M.Y."/>
            <person name="Koonin E.V."/>
            <person name="Le Gall F."/>
            <person name="Makarova K.S."/>
            <person name="Ostrowski M."/>
            <person name="Oztas S."/>
            <person name="Robert C."/>
            <person name="Rogozin I.B."/>
            <person name="Scanlan D.J."/>
            <person name="Tandeau de Marsac N."/>
            <person name="Weissenbach J."/>
            <person name="Wincker P."/>
            <person name="Wolf Y.I."/>
            <person name="Hess W.R."/>
        </authorList>
    </citation>
    <scope>NUCLEOTIDE SEQUENCE [LARGE SCALE GENOMIC DNA]</scope>
    <source>
        <strain evidence="4">SARG / CCMP1375 / SS120</strain>
    </source>
</reference>
<feature type="transmembrane region" description="Helical" evidence="1">
    <location>
        <begin position="19"/>
        <end position="37"/>
    </location>
</feature>
<feature type="transmembrane region" description="Helical" evidence="1">
    <location>
        <begin position="52"/>
        <end position="72"/>
    </location>
</feature>
<dbReference type="InterPro" id="IPR003675">
    <property type="entry name" value="Rce1/LyrA-like_dom"/>
</dbReference>
<dbReference type="GO" id="GO:0004175">
    <property type="term" value="F:endopeptidase activity"/>
    <property type="evidence" value="ECO:0007669"/>
    <property type="project" value="UniProtKB-ARBA"/>
</dbReference>
<feature type="transmembrane region" description="Helical" evidence="1">
    <location>
        <begin position="219"/>
        <end position="238"/>
    </location>
</feature>
<keyword evidence="4" id="KW-1185">Reference proteome</keyword>
<keyword evidence="1" id="KW-1133">Transmembrane helix</keyword>
<dbReference type="EMBL" id="AE017126">
    <property type="protein sequence ID" value="AAQ00697.1"/>
    <property type="molecule type" value="Genomic_DNA"/>
</dbReference>